<dbReference type="EMBL" id="MU275921">
    <property type="protein sequence ID" value="KAI0046596.1"/>
    <property type="molecule type" value="Genomic_DNA"/>
</dbReference>
<comment type="caution">
    <text evidence="1">The sequence shown here is derived from an EMBL/GenBank/DDBJ whole genome shotgun (WGS) entry which is preliminary data.</text>
</comment>
<reference evidence="1" key="1">
    <citation type="submission" date="2021-02" db="EMBL/GenBank/DDBJ databases">
        <authorList>
            <consortium name="DOE Joint Genome Institute"/>
            <person name="Ahrendt S."/>
            <person name="Looney B.P."/>
            <person name="Miyauchi S."/>
            <person name="Morin E."/>
            <person name="Drula E."/>
            <person name="Courty P.E."/>
            <person name="Chicoki N."/>
            <person name="Fauchery L."/>
            <person name="Kohler A."/>
            <person name="Kuo A."/>
            <person name="Labutti K."/>
            <person name="Pangilinan J."/>
            <person name="Lipzen A."/>
            <person name="Riley R."/>
            <person name="Andreopoulos W."/>
            <person name="He G."/>
            <person name="Johnson J."/>
            <person name="Barry K.W."/>
            <person name="Grigoriev I.V."/>
            <person name="Nagy L."/>
            <person name="Hibbett D."/>
            <person name="Henrissat B."/>
            <person name="Matheny P.B."/>
            <person name="Labbe J."/>
            <person name="Martin F."/>
        </authorList>
    </citation>
    <scope>NUCLEOTIDE SEQUENCE</scope>
    <source>
        <strain evidence="1">FP105234-sp</strain>
    </source>
</reference>
<reference evidence="1" key="2">
    <citation type="journal article" date="2022" name="New Phytol.">
        <title>Evolutionary transition to the ectomycorrhizal habit in the genomes of a hyperdiverse lineage of mushroom-forming fungi.</title>
        <authorList>
            <person name="Looney B."/>
            <person name="Miyauchi S."/>
            <person name="Morin E."/>
            <person name="Drula E."/>
            <person name="Courty P.E."/>
            <person name="Kohler A."/>
            <person name="Kuo A."/>
            <person name="LaButti K."/>
            <person name="Pangilinan J."/>
            <person name="Lipzen A."/>
            <person name="Riley R."/>
            <person name="Andreopoulos W."/>
            <person name="He G."/>
            <person name="Johnson J."/>
            <person name="Nolan M."/>
            <person name="Tritt A."/>
            <person name="Barry K.W."/>
            <person name="Grigoriev I.V."/>
            <person name="Nagy L.G."/>
            <person name="Hibbett D."/>
            <person name="Henrissat B."/>
            <person name="Matheny P.B."/>
            <person name="Labbe J."/>
            <person name="Martin F.M."/>
        </authorList>
    </citation>
    <scope>NUCLEOTIDE SEQUENCE</scope>
    <source>
        <strain evidence="1">FP105234-sp</strain>
    </source>
</reference>
<protein>
    <submittedName>
        <fullName evidence="1">Uncharacterized protein</fullName>
    </submittedName>
</protein>
<accession>A0ACB8RS74</accession>
<gene>
    <name evidence="1" type="ORF">FA95DRAFT_1573024</name>
</gene>
<name>A0ACB8RS74_9AGAM</name>
<organism evidence="1 2">
    <name type="scientific">Auriscalpium vulgare</name>
    <dbReference type="NCBI Taxonomy" id="40419"/>
    <lineage>
        <taxon>Eukaryota</taxon>
        <taxon>Fungi</taxon>
        <taxon>Dikarya</taxon>
        <taxon>Basidiomycota</taxon>
        <taxon>Agaricomycotina</taxon>
        <taxon>Agaricomycetes</taxon>
        <taxon>Russulales</taxon>
        <taxon>Auriscalpiaceae</taxon>
        <taxon>Auriscalpium</taxon>
    </lineage>
</organism>
<evidence type="ECO:0000313" key="2">
    <source>
        <dbReference type="Proteomes" id="UP000814033"/>
    </source>
</evidence>
<keyword evidence="2" id="KW-1185">Reference proteome</keyword>
<proteinExistence type="predicted"/>
<sequence>MGAQNDEGVGSYCCSNGHQRSAERASRSMEENWRTQVFGLEPFEESQGGFESASSTPDARSLTPPHMETRDSPSPTKTARTRKSLFSRKHPKRSSTSESLTVSHPKSLRSVDQQSLADDYTDTLSRVQSRDSFTQVAPSIIPEPLKDLPSWFNKEGEWASATAHQFRARYPIHNPVGPRVYKNVHLKPESAGARPSSVFSPSFPPMAADHVDWVPPPSRTPSGTPLPTPESSQVRIPDGSGKTRSRKPSAVSPQDNVDLLDVSDPWGTNWHHTSPYDGMGLTGERSPVTAVSPDSPEVSASSALFARHELNELVQQTRHPPRSRMSSLNGGSRHKTTTPSPLSQSTSAVHLQTQTTPTSEGPPPVTRKMTKTRKPFSGVFGGQAKDESARQTTSAPTTPVDAIINMTSSVKPIARKPSLLSTPPIFVPKSASTSSIPMSTSISIANTEKKQKRGSVLVRFARRFSVMRRGTRGHSREPSVDAADDWHDAPSPEKAAEMNRRPLSAPVREASPEKPPVHSRQSTDTSKGVPAFAPAEQGPPELAPMSPSEPFSMPEVRRDSVGSLEAPFSIGRLTIANPDAPSSADNSPVVAGLTLPLDGAILGTTASRGRDEKTLPIPKFTLEDSGPAPVVESPAQLPSTGPLSPTSPTAPSPVSIPPQTGLSVSSPRLSPHVQPQSHTPSPTIIAKPSPTIPTLHASPSPYLHPSVANVLASSHSLDDSPLSKASMIVNPPTPYLAPVQIPGYAQVPSPVITPIPSSHSRQPDSSIPPPSTTSEKPPSSSPIKQQASSPVPRPSSRELSPTKGGSRHVKSSSSVRRETETFKLVRSPSAGNVQSPGETIVAQGEHWEVVGAESSKRTKPAKEETKRSKDSRRESRRMEREREEREKAEATEQAAFRASAADSARHTESRRSHAKEGSSRKRSSRDSREQHRRSVDEASSRPSSHVPTSTSQRRSVDDVGSTRPPSRIPNGAPHHERRPSLSNRPTSDIASAAELNAVRAREVWEMDRLFKGRSMAYGLEGAHVVYTQSIGDGSSTNGDTRRSSTLTNGQGPHGSQHTSYKLQSGFHGQGYGSNQIPFPQPGIYSNGAASHTAPAPSYLYPSGVRSYPDISTLPTISSPESSPPRRSKTNPLPEPPRLSPYKAPPMPPSLAHLDTPASADYWAKVAGVVTPTH</sequence>
<evidence type="ECO:0000313" key="1">
    <source>
        <dbReference type="EMBL" id="KAI0046596.1"/>
    </source>
</evidence>
<dbReference type="Proteomes" id="UP000814033">
    <property type="component" value="Unassembled WGS sequence"/>
</dbReference>